<dbReference type="GO" id="GO:0003677">
    <property type="term" value="F:DNA binding"/>
    <property type="evidence" value="ECO:0007669"/>
    <property type="project" value="UniProtKB-KW"/>
</dbReference>
<dbReference type="InterPro" id="IPR013321">
    <property type="entry name" value="Arc_rbn_hlx_hlx"/>
</dbReference>
<reference evidence="2 3" key="1">
    <citation type="submission" date="2012-06" db="EMBL/GenBank/DDBJ databases">
        <title>Finished plasmid 2 of genome of Crinalium epipsammum PCC 9333.</title>
        <authorList>
            <consortium name="US DOE Joint Genome Institute"/>
            <person name="Gugger M."/>
            <person name="Coursin T."/>
            <person name="Rippka R."/>
            <person name="Tandeau De Marsac N."/>
            <person name="Huntemann M."/>
            <person name="Wei C.-L."/>
            <person name="Han J."/>
            <person name="Detter J.C."/>
            <person name="Han C."/>
            <person name="Tapia R."/>
            <person name="Davenport K."/>
            <person name="Daligault H."/>
            <person name="Erkkila T."/>
            <person name="Gu W."/>
            <person name="Munk A.C.C."/>
            <person name="Teshima H."/>
            <person name="Xu Y."/>
            <person name="Chain P."/>
            <person name="Chen A."/>
            <person name="Krypides N."/>
            <person name="Mavromatis K."/>
            <person name="Markowitz V."/>
            <person name="Szeto E."/>
            <person name="Ivanova N."/>
            <person name="Mikhailova N."/>
            <person name="Ovchinnikova G."/>
            <person name="Pagani I."/>
            <person name="Pati A."/>
            <person name="Goodwin L."/>
            <person name="Peters L."/>
            <person name="Pitluck S."/>
            <person name="Woyke T."/>
            <person name="Kerfeld C."/>
        </authorList>
    </citation>
    <scope>NUCLEOTIDE SEQUENCE [LARGE SCALE GENOMIC DNA]</scope>
    <source>
        <strain evidence="2 3">PCC 9333</strain>
        <plasmid evidence="3">Plasmid pCRI9333.02</plasmid>
    </source>
</reference>
<dbReference type="AlphaFoldDB" id="K9W727"/>
<dbReference type="OrthoDB" id="427478at2"/>
<evidence type="ECO:0000313" key="3">
    <source>
        <dbReference type="Proteomes" id="UP000010472"/>
    </source>
</evidence>
<dbReference type="Pfam" id="PF01402">
    <property type="entry name" value="RHH_1"/>
    <property type="match status" value="1"/>
</dbReference>
<evidence type="ECO:0000259" key="1">
    <source>
        <dbReference type="Pfam" id="PF01402"/>
    </source>
</evidence>
<evidence type="ECO:0000313" key="2">
    <source>
        <dbReference type="EMBL" id="AFZ15552.1"/>
    </source>
</evidence>
<dbReference type="GO" id="GO:0006355">
    <property type="term" value="P:regulation of DNA-templated transcription"/>
    <property type="evidence" value="ECO:0007669"/>
    <property type="project" value="InterPro"/>
</dbReference>
<gene>
    <name evidence="2" type="ORF">Cri9333_4779</name>
</gene>
<protein>
    <submittedName>
        <fullName evidence="2">CopG-like domain-containing DNA-binding domain</fullName>
    </submittedName>
</protein>
<dbReference type="Proteomes" id="UP000010472">
    <property type="component" value="Plasmid pCRI9333.02"/>
</dbReference>
<dbReference type="HOGENOM" id="CLU_2752987_0_0_3"/>
<dbReference type="Gene3D" id="1.10.1220.10">
    <property type="entry name" value="Met repressor-like"/>
    <property type="match status" value="1"/>
</dbReference>
<accession>K9W727</accession>
<dbReference type="InterPro" id="IPR010985">
    <property type="entry name" value="Ribbon_hlx_hlx"/>
</dbReference>
<geneLocation type="plasmid" evidence="2 3">
    <name>pCRI9333.02</name>
</geneLocation>
<name>K9W727_9CYAN</name>
<keyword evidence="2" id="KW-0238">DNA-binding</keyword>
<dbReference type="EMBL" id="CP003622">
    <property type="protein sequence ID" value="AFZ15552.1"/>
    <property type="molecule type" value="Genomic_DNA"/>
</dbReference>
<keyword evidence="2" id="KW-0614">Plasmid</keyword>
<keyword evidence="3" id="KW-1185">Reference proteome</keyword>
<sequence>MAESPLASARLPQEWMAQLDEIAQQTGKSRTDLVREAIAMYLGVIPPEGVRSDLEQLKNRVEIVEKKLQIQEYQTS</sequence>
<feature type="domain" description="Ribbon-helix-helix protein CopG" evidence="1">
    <location>
        <begin position="8"/>
        <end position="42"/>
    </location>
</feature>
<dbReference type="RefSeq" id="WP_015179983.1">
    <property type="nucleotide sequence ID" value="NC_019734.1"/>
</dbReference>
<dbReference type="KEGG" id="cep:Cri9333_4779"/>
<proteinExistence type="predicted"/>
<organism evidence="2 3">
    <name type="scientific">Crinalium epipsammum PCC 9333</name>
    <dbReference type="NCBI Taxonomy" id="1173022"/>
    <lineage>
        <taxon>Bacteria</taxon>
        <taxon>Bacillati</taxon>
        <taxon>Cyanobacteriota</taxon>
        <taxon>Cyanophyceae</taxon>
        <taxon>Gomontiellales</taxon>
        <taxon>Gomontiellaceae</taxon>
        <taxon>Crinalium</taxon>
    </lineage>
</organism>
<dbReference type="SUPFAM" id="SSF47598">
    <property type="entry name" value="Ribbon-helix-helix"/>
    <property type="match status" value="1"/>
</dbReference>
<dbReference type="InterPro" id="IPR002145">
    <property type="entry name" value="CopG"/>
</dbReference>